<sequence>MSTSEGRAAGRGDRARYTQLLDHAGRTTVGLCAMPGRAGARPWGSGVLIAPGWVLTCAHVLAASDGRRRDTGPDGVFGVTFGGRVVPARLAYDLSRPGPDAGPAAARADLALVRLLDPETEHPCAWLSDQPATLLEDAYIFRGHDRPDAGTEGDGAASGDGDASRDGGASGDGCASGRAAAGRRGERAVRDPGDVRGPRDGRTVPERGDGPGGPRVPGEGRGAPTGPRAPTTPVDPFIAVRFGARDARGLQFGSDVRVTPGASGGPLLDCDRGEVVGIVKGRHQQDHVGLAVPVTALRGLGPEHLVAGAEGLGPDPYHALMSLHDRWHWAGQDLGSAVGPTWFDAQHAIMAGRGRLWGVQERLQALDLLARLPAPRDPLVVEAAVGEVLERGERPGAWSLRTWRDGHGALYQGSDPYTELRAFVHYLRIVAQLTADEVRDVPGDEAAGVREQAARLAEFVQAKAVVLQPQDRRRIGPVRRRPRSVLVEFEPLFYDEGGQELFNWSVSEGYGQGQWLRVDVQESAGGVPFEQAREQVLRRLGGRLLRADGDAGPGARVRLEVAVPEGHWDTAAGQWEVAASPRRTARLRPVGPGRAVILRDQGRREQVDPAWLRRWQGLAAARELHALRIPPRPGTDARRGSAEAIWRLLETAGDGALPALCHTVADGFGRDAVGVALDTGFPAGLWPAHGHGEERDCDAGCEEFHRGVRELLQGSGGVARLPELVRQLRAKAAEAAEEGTHWARDLVLLYDDPEDPIPPLFTDRPQVSPR</sequence>
<feature type="compositionally biased region" description="Gly residues" evidence="1">
    <location>
        <begin position="210"/>
        <end position="223"/>
    </location>
</feature>
<dbReference type="InterPro" id="IPR009003">
    <property type="entry name" value="Peptidase_S1_PA"/>
</dbReference>
<dbReference type="PANTHER" id="PTHR43019:SF23">
    <property type="entry name" value="PROTEASE DO-LIKE 5, CHLOROPLASTIC"/>
    <property type="match status" value="1"/>
</dbReference>
<dbReference type="Gene3D" id="2.40.10.10">
    <property type="entry name" value="Trypsin-like serine proteases"/>
    <property type="match status" value="1"/>
</dbReference>
<dbReference type="Pfam" id="PF20028">
    <property type="entry name" value="VMAP-C"/>
    <property type="match status" value="1"/>
</dbReference>
<dbReference type="PANTHER" id="PTHR43019">
    <property type="entry name" value="SERINE ENDOPROTEASE DEGS"/>
    <property type="match status" value="1"/>
</dbReference>
<dbReference type="AlphaFoldDB" id="A0A3Q9K7W5"/>
<dbReference type="GO" id="GO:0008233">
    <property type="term" value="F:peptidase activity"/>
    <property type="evidence" value="ECO:0007669"/>
    <property type="project" value="UniProtKB-KW"/>
</dbReference>
<dbReference type="Proteomes" id="UP000275579">
    <property type="component" value="Chromosome"/>
</dbReference>
<dbReference type="Pfam" id="PF13365">
    <property type="entry name" value="Trypsin_2"/>
    <property type="match status" value="1"/>
</dbReference>
<dbReference type="InterPro" id="IPR045450">
    <property type="entry name" value="VMAP_C"/>
</dbReference>
<feature type="domain" description="vWA-MoxR associated protein C-terminal" evidence="2">
    <location>
        <begin position="501"/>
        <end position="753"/>
    </location>
</feature>
<dbReference type="EMBL" id="CP029042">
    <property type="protein sequence ID" value="AZS74115.1"/>
    <property type="molecule type" value="Genomic_DNA"/>
</dbReference>
<evidence type="ECO:0000259" key="2">
    <source>
        <dbReference type="Pfam" id="PF20028"/>
    </source>
</evidence>
<dbReference type="SUPFAM" id="SSF50494">
    <property type="entry name" value="Trypsin-like serine proteases"/>
    <property type="match status" value="1"/>
</dbReference>
<reference evidence="3 4" key="1">
    <citation type="submission" date="2018-04" db="EMBL/GenBank/DDBJ databases">
        <title>Complete genome sequences of Streptomyces lydicus strain WYEC and characterization of antagonistic properties of biological control agents.</title>
        <authorList>
            <person name="Mariita R.M."/>
            <person name="Sello J.K."/>
        </authorList>
    </citation>
    <scope>NUCLEOTIDE SEQUENCE [LARGE SCALE GENOMIC DNA]</scope>
    <source>
        <strain evidence="3 4">WYEC 108</strain>
    </source>
</reference>
<dbReference type="InterPro" id="IPR043504">
    <property type="entry name" value="Peptidase_S1_PA_chymotrypsin"/>
</dbReference>
<keyword evidence="3" id="KW-0645">Protease</keyword>
<protein>
    <submittedName>
        <fullName evidence="3">Serine protease</fullName>
    </submittedName>
</protein>
<feature type="compositionally biased region" description="Basic and acidic residues" evidence="1">
    <location>
        <begin position="183"/>
        <end position="209"/>
    </location>
</feature>
<dbReference type="RefSeq" id="WP_127153000.1">
    <property type="nucleotide sequence ID" value="NZ_CP029042.1"/>
</dbReference>
<evidence type="ECO:0000256" key="1">
    <source>
        <dbReference type="SAM" id="MobiDB-lite"/>
    </source>
</evidence>
<organism evidence="3 4">
    <name type="scientific">Streptomyces lydicus</name>
    <dbReference type="NCBI Taxonomy" id="47763"/>
    <lineage>
        <taxon>Bacteria</taxon>
        <taxon>Bacillati</taxon>
        <taxon>Actinomycetota</taxon>
        <taxon>Actinomycetes</taxon>
        <taxon>Kitasatosporales</taxon>
        <taxon>Streptomycetaceae</taxon>
        <taxon>Streptomyces</taxon>
    </lineage>
</organism>
<gene>
    <name evidence="3" type="ORF">DDE74_27010</name>
</gene>
<feature type="region of interest" description="Disordered" evidence="1">
    <location>
        <begin position="145"/>
        <end position="234"/>
    </location>
</feature>
<evidence type="ECO:0000313" key="3">
    <source>
        <dbReference type="EMBL" id="AZS74115.1"/>
    </source>
</evidence>
<feature type="compositionally biased region" description="Low complexity" evidence="1">
    <location>
        <begin position="172"/>
        <end position="182"/>
    </location>
</feature>
<accession>A0A3Q9K7W5</accession>
<evidence type="ECO:0000313" key="4">
    <source>
        <dbReference type="Proteomes" id="UP000275579"/>
    </source>
</evidence>
<dbReference type="GO" id="GO:0006508">
    <property type="term" value="P:proteolysis"/>
    <property type="evidence" value="ECO:0007669"/>
    <property type="project" value="UniProtKB-KW"/>
</dbReference>
<keyword evidence="3" id="KW-0378">Hydrolase</keyword>
<proteinExistence type="predicted"/>
<name>A0A3Q9K7W5_9ACTN</name>